<dbReference type="AlphaFoldDB" id="A0A520MIL9"/>
<evidence type="ECO:0000256" key="1">
    <source>
        <dbReference type="ARBA" id="ARBA00022679"/>
    </source>
</evidence>
<evidence type="ECO:0000256" key="3">
    <source>
        <dbReference type="ARBA" id="ARBA00022842"/>
    </source>
</evidence>
<dbReference type="Pfam" id="PF01255">
    <property type="entry name" value="Prenyltransf"/>
    <property type="match status" value="1"/>
</dbReference>
<dbReference type="GO" id="GO:0008834">
    <property type="term" value="F:ditrans,polycis-undecaprenyl-diphosphate synthase [(2E,6E)-farnesyl-diphosphate specific] activity"/>
    <property type="evidence" value="ECO:0007669"/>
    <property type="project" value="UniProtKB-UniRule"/>
</dbReference>
<keyword evidence="5" id="KW-0573">Peptidoglycan synthesis</keyword>
<keyword evidence="1 5" id="KW-0808">Transferase</keyword>
<dbReference type="InterPro" id="IPR018520">
    <property type="entry name" value="UPP_synth-like_CS"/>
</dbReference>
<dbReference type="GO" id="GO:0033850">
    <property type="term" value="F:Z-farnesyl diphosphate synthase activity"/>
    <property type="evidence" value="ECO:0007669"/>
    <property type="project" value="UniProtKB-ARBA"/>
</dbReference>
<comment type="similarity">
    <text evidence="4">Belongs to the UPP synthase family. Z-FPP synthase subfamily.</text>
</comment>
<feature type="binding site" evidence="5">
    <location>
        <begin position="79"/>
        <end position="81"/>
    </location>
    <ligand>
        <name>substrate</name>
    </ligand>
</feature>
<dbReference type="GO" id="GO:0009252">
    <property type="term" value="P:peptidoglycan biosynthetic process"/>
    <property type="evidence" value="ECO:0007669"/>
    <property type="project" value="UniProtKB-UniRule"/>
</dbReference>
<dbReference type="Gene3D" id="3.40.1180.10">
    <property type="entry name" value="Decaprenyl diphosphate synthase-like"/>
    <property type="match status" value="1"/>
</dbReference>
<evidence type="ECO:0000256" key="4">
    <source>
        <dbReference type="ARBA" id="ARBA00038453"/>
    </source>
</evidence>
<evidence type="ECO:0000256" key="5">
    <source>
        <dbReference type="HAMAP-Rule" id="MF_01139"/>
    </source>
</evidence>
<name>A0A520MIL9_9GAMM</name>
<comment type="subunit">
    <text evidence="5">Homodimer.</text>
</comment>
<gene>
    <name evidence="5 6" type="primary">uppS</name>
    <name evidence="6" type="ORF">EVB03_02080</name>
</gene>
<feature type="binding site" evidence="5">
    <location>
        <begin position="34"/>
        <end position="37"/>
    </location>
    <ligand>
        <name>substrate</name>
    </ligand>
</feature>
<comment type="caution">
    <text evidence="6">The sequence shown here is derived from an EMBL/GenBank/DDBJ whole genome shotgun (WGS) entry which is preliminary data.</text>
</comment>
<keyword evidence="5" id="KW-0133">Cell shape</keyword>
<dbReference type="SUPFAM" id="SSF64005">
    <property type="entry name" value="Undecaprenyl diphosphate synthase"/>
    <property type="match status" value="1"/>
</dbReference>
<evidence type="ECO:0000313" key="7">
    <source>
        <dbReference type="Proteomes" id="UP000315889"/>
    </source>
</evidence>
<dbReference type="GO" id="GO:0071555">
    <property type="term" value="P:cell wall organization"/>
    <property type="evidence" value="ECO:0007669"/>
    <property type="project" value="UniProtKB-KW"/>
</dbReference>
<sequence>MRIPPFLYSLYERFLRGQLNSTKRPLHVGLIVDGNRRFALANGLATRKAGHMAGSDRLQDFLKWCLELNIKIVTLYGFSTENYKRSSEEVEELMSIILNKFRTLQTDPLIADENVKIKVIGRRDGFSQEMQDEISKVEAMTEEHDSFQLNIAIGYGGRAEIVDAVKQIGEQIKAGEIEIDAIDEDMLSNHLYTEGMPDPDLIIRTSGEERLSGFLLWQSAYSELYFTEVFWPAFRKIDFWRAIRVWQQRHRRFGK</sequence>
<dbReference type="EC" id="2.5.1.31" evidence="5"/>
<evidence type="ECO:0000313" key="6">
    <source>
        <dbReference type="EMBL" id="RZO21041.1"/>
    </source>
</evidence>
<feature type="binding site" evidence="5">
    <location>
        <position position="204"/>
    </location>
    <ligand>
        <name>substrate</name>
    </ligand>
</feature>
<keyword evidence="2 5" id="KW-0479">Metal-binding</keyword>
<feature type="active site" description="Proton acceptor" evidence="5">
    <location>
        <position position="82"/>
    </location>
</feature>
<keyword evidence="3 5" id="KW-0460">Magnesium</keyword>
<dbReference type="FunFam" id="3.40.1180.10:FF:000003">
    <property type="entry name" value="Isoprenyl transferase 2"/>
    <property type="match status" value="1"/>
</dbReference>
<comment type="catalytic activity">
    <reaction evidence="5">
        <text>8 isopentenyl diphosphate + (2E,6E)-farnesyl diphosphate = di-trans,octa-cis-undecaprenyl diphosphate + 8 diphosphate</text>
        <dbReference type="Rhea" id="RHEA:27551"/>
        <dbReference type="ChEBI" id="CHEBI:33019"/>
        <dbReference type="ChEBI" id="CHEBI:58405"/>
        <dbReference type="ChEBI" id="CHEBI:128769"/>
        <dbReference type="ChEBI" id="CHEBI:175763"/>
        <dbReference type="EC" id="2.5.1.31"/>
    </reaction>
</comment>
<dbReference type="GO" id="GO:0000287">
    <property type="term" value="F:magnesium ion binding"/>
    <property type="evidence" value="ECO:0007669"/>
    <property type="project" value="UniProtKB-UniRule"/>
</dbReference>
<comment type="cofactor">
    <cofactor evidence="5">
        <name>Mg(2+)</name>
        <dbReference type="ChEBI" id="CHEBI:18420"/>
    </cofactor>
    <text evidence="5">Binds 2 magnesium ions per subunit.</text>
</comment>
<dbReference type="Proteomes" id="UP000315889">
    <property type="component" value="Unassembled WGS sequence"/>
</dbReference>
<dbReference type="GO" id="GO:0016094">
    <property type="term" value="P:polyprenol biosynthetic process"/>
    <property type="evidence" value="ECO:0007669"/>
    <property type="project" value="TreeGrafter"/>
</dbReference>
<dbReference type="NCBIfam" id="TIGR00055">
    <property type="entry name" value="uppS"/>
    <property type="match status" value="1"/>
</dbReference>
<feature type="binding site" evidence="5">
    <location>
        <position position="38"/>
    </location>
    <ligand>
        <name>substrate</name>
    </ligand>
</feature>
<proteinExistence type="inferred from homology"/>
<feature type="binding site" evidence="5">
    <location>
        <position position="47"/>
    </location>
    <ligand>
        <name>substrate</name>
    </ligand>
</feature>
<dbReference type="InterPro" id="IPR036424">
    <property type="entry name" value="UPP_synth-like_sf"/>
</dbReference>
<dbReference type="InterPro" id="IPR001441">
    <property type="entry name" value="UPP_synth-like"/>
</dbReference>
<organism evidence="6 7">
    <name type="scientific">SAR92 clade bacterium</name>
    <dbReference type="NCBI Taxonomy" id="2315479"/>
    <lineage>
        <taxon>Bacteria</taxon>
        <taxon>Pseudomonadati</taxon>
        <taxon>Pseudomonadota</taxon>
        <taxon>Gammaproteobacteria</taxon>
        <taxon>Cellvibrionales</taxon>
        <taxon>Porticoccaceae</taxon>
        <taxon>SAR92 clade</taxon>
    </lineage>
</organism>
<keyword evidence="5" id="KW-0961">Cell wall biogenesis/degradation</keyword>
<feature type="binding site" evidence="5">
    <location>
        <begin position="210"/>
        <end position="212"/>
    </location>
    <ligand>
        <name>substrate</name>
    </ligand>
</feature>
<feature type="binding site" evidence="5">
    <location>
        <position position="85"/>
    </location>
    <ligand>
        <name>substrate</name>
    </ligand>
</feature>
<accession>A0A520MIL9</accession>
<dbReference type="PANTHER" id="PTHR10291:SF43">
    <property type="entry name" value="DEHYDRODOLICHYL DIPHOSPHATE SYNTHASE COMPLEX SUBUNIT DHDDS"/>
    <property type="match status" value="1"/>
</dbReference>
<dbReference type="CDD" id="cd00475">
    <property type="entry name" value="Cis_IPPS"/>
    <property type="match status" value="1"/>
</dbReference>
<comment type="caution">
    <text evidence="5">Lacks conserved residue(s) required for the propagation of feature annotation.</text>
</comment>
<reference evidence="6 7" key="1">
    <citation type="submission" date="2019-02" db="EMBL/GenBank/DDBJ databases">
        <title>Prokaryotic population dynamics and viral predation in marine succession experiment using metagenomics: the confinement effect.</title>
        <authorList>
            <person name="Haro-Moreno J.M."/>
            <person name="Rodriguez-Valera F."/>
            <person name="Lopez-Perez M."/>
        </authorList>
    </citation>
    <scope>NUCLEOTIDE SEQUENCE [LARGE SCALE GENOMIC DNA]</scope>
    <source>
        <strain evidence="6">MED-G170</strain>
    </source>
</reference>
<dbReference type="GO" id="GO:0008360">
    <property type="term" value="P:regulation of cell shape"/>
    <property type="evidence" value="ECO:0007669"/>
    <property type="project" value="UniProtKB-KW"/>
</dbReference>
<comment type="function">
    <text evidence="5">Catalyzes the sequential condensation of isopentenyl diphosphate (IPP) with (2E,6E)-farnesyl diphosphate (E,E-FPP) to yield (2Z,6Z,10Z,14Z,18Z,22Z,26Z,30Z,34E,38E)-undecaprenyl diphosphate (di-trans,octa-cis-UPP). UPP is the precursor of glycosyl carrier lipid in the biosynthesis of bacterial cell wall polysaccharide components such as peptidoglycan and lipopolysaccharide.</text>
</comment>
<dbReference type="EMBL" id="SHBP01000002">
    <property type="protein sequence ID" value="RZO21041.1"/>
    <property type="molecule type" value="Genomic_DNA"/>
</dbReference>
<feature type="active site" evidence="5">
    <location>
        <position position="33"/>
    </location>
</feature>
<dbReference type="PANTHER" id="PTHR10291">
    <property type="entry name" value="DEHYDRODOLICHYL DIPHOSPHATE SYNTHASE FAMILY MEMBER"/>
    <property type="match status" value="1"/>
</dbReference>
<evidence type="ECO:0000256" key="2">
    <source>
        <dbReference type="ARBA" id="ARBA00022723"/>
    </source>
</evidence>
<feature type="binding site" evidence="5">
    <location>
        <position position="51"/>
    </location>
    <ligand>
        <name>substrate</name>
    </ligand>
</feature>
<dbReference type="PROSITE" id="PS01066">
    <property type="entry name" value="UPP_SYNTHASE"/>
    <property type="match status" value="1"/>
</dbReference>
<dbReference type="HAMAP" id="MF_01139">
    <property type="entry name" value="ISPT"/>
    <property type="match status" value="1"/>
</dbReference>
<protein>
    <recommendedName>
        <fullName evidence="5">Ditrans,polycis-undecaprenyl-diphosphate synthase ((2E,6E)-farnesyl-diphosphate specific)</fullName>
        <ecNumber evidence="5">2.5.1.31</ecNumber>
    </recommendedName>
    <alternativeName>
        <fullName evidence="5">Ditrans,polycis-undecaprenylcistransferase</fullName>
    </alternativeName>
    <alternativeName>
        <fullName evidence="5">Undecaprenyl diphosphate synthase</fullName>
        <shortName evidence="5">UDS</shortName>
    </alternativeName>
    <alternativeName>
        <fullName evidence="5">Undecaprenyl pyrophosphate synthase</fullName>
        <shortName evidence="5">UPP synthase</shortName>
    </alternativeName>
</protein>
<feature type="binding site" evidence="5">
    <location>
        <position position="33"/>
    </location>
    <ligand>
        <name>Mg(2+)</name>
        <dbReference type="ChEBI" id="CHEBI:18420"/>
    </ligand>
</feature>
<feature type="binding site" evidence="5">
    <location>
        <position position="223"/>
    </location>
    <ligand>
        <name>Mg(2+)</name>
        <dbReference type="ChEBI" id="CHEBI:18420"/>
    </ligand>
</feature>